<dbReference type="SMART" id="SM00387">
    <property type="entry name" value="HATPase_c"/>
    <property type="match status" value="1"/>
</dbReference>
<dbReference type="InterPro" id="IPR005467">
    <property type="entry name" value="His_kinase_dom"/>
</dbReference>
<dbReference type="PROSITE" id="PS50885">
    <property type="entry name" value="HAMP"/>
    <property type="match status" value="1"/>
</dbReference>
<dbReference type="InterPro" id="IPR036890">
    <property type="entry name" value="HATPase_C_sf"/>
</dbReference>
<sequence>MASRRPAPSLRKSLLLGILIPILLFVLVDTYSLYRQALAAVNTAYDRTLLASAKAIGELLDIEGRGADARLRAQVPYSALEAFEADNRSRMSYRVSDAKGQWVDGEQDIKVWTGQLPQQGPYAALVDFYDDTFRGDAVRVAVLLQPVASGRERTMAMVQVAETLELRHTLARQILLDTLQRQLILITVITAVVMLVVDRATRPVRQLSEELEQRSEDDLTALPAGELPLEIQPLAVATNHVMHKLQHLLDHQKRFVRDAAHQLRTPLAVLKVQVQSALRGDIAAQDGLKEIASTVDRATQLANQMLSLAKVEQVRQQQDFAAMDWAEPVRTIALDLSALVGEKDLDFELVTEPCPVMAHEWMLRETIRNLLHNAVRLSPQGGDLMIRLQRDGDWAQLTISDSGPGISDALRMRLFQPFAAGSTHSGSGLGLTITREMVLALGGTIQLNNRYSGDTCTGLDACVRLPLYLS</sequence>
<evidence type="ECO:0000259" key="11">
    <source>
        <dbReference type="PROSITE" id="PS50109"/>
    </source>
</evidence>
<dbReference type="InterPro" id="IPR036097">
    <property type="entry name" value="HisK_dim/P_sf"/>
</dbReference>
<evidence type="ECO:0000256" key="5">
    <source>
        <dbReference type="ARBA" id="ARBA00022679"/>
    </source>
</evidence>
<dbReference type="PANTHER" id="PTHR45436">
    <property type="entry name" value="SENSOR HISTIDINE KINASE YKOH"/>
    <property type="match status" value="1"/>
</dbReference>
<comment type="catalytic activity">
    <reaction evidence="1">
        <text>ATP + protein L-histidine = ADP + protein N-phospho-L-histidine.</text>
        <dbReference type="EC" id="2.7.13.3"/>
    </reaction>
</comment>
<evidence type="ECO:0000256" key="7">
    <source>
        <dbReference type="ARBA" id="ARBA00022777"/>
    </source>
</evidence>
<evidence type="ECO:0000256" key="10">
    <source>
        <dbReference type="ARBA" id="ARBA00023136"/>
    </source>
</evidence>
<dbReference type="InterPro" id="IPR004358">
    <property type="entry name" value="Sig_transdc_His_kin-like_C"/>
</dbReference>
<dbReference type="InterPro" id="IPR050428">
    <property type="entry name" value="TCS_sensor_his_kinase"/>
</dbReference>
<dbReference type="EMBL" id="JAVBIK010000001">
    <property type="protein sequence ID" value="MDT7517535.1"/>
    <property type="molecule type" value="Genomic_DNA"/>
</dbReference>
<reference evidence="13 14" key="1">
    <citation type="submission" date="2023-08" db="EMBL/GenBank/DDBJ databases">
        <title>Rhodoferax potami sp. nov. and Rhodoferax mekongensis sp. nov., isolated from the Mekong River in Thailand.</title>
        <authorList>
            <person name="Kitikhun S."/>
            <person name="Charoenyingcharoen P."/>
            <person name="Siriarchawattana P."/>
            <person name="Likhitrattanapisal S."/>
            <person name="Nilsakha T."/>
            <person name="Chanpet A."/>
            <person name="Rattanawaree P."/>
            <person name="Ingsriswang S."/>
        </authorList>
    </citation>
    <scope>NUCLEOTIDE SEQUENCE [LARGE SCALE GENOMIC DNA]</scope>
    <source>
        <strain evidence="13 14">TBRC 17660</strain>
    </source>
</reference>
<dbReference type="RefSeq" id="WP_313873352.1">
    <property type="nucleotide sequence ID" value="NZ_JAVBIK010000001.1"/>
</dbReference>
<evidence type="ECO:0000256" key="9">
    <source>
        <dbReference type="ARBA" id="ARBA00023012"/>
    </source>
</evidence>
<dbReference type="PRINTS" id="PR00344">
    <property type="entry name" value="BCTRLSENSOR"/>
</dbReference>
<dbReference type="Gene3D" id="1.10.287.130">
    <property type="match status" value="1"/>
</dbReference>
<dbReference type="InterPro" id="IPR003660">
    <property type="entry name" value="HAMP_dom"/>
</dbReference>
<dbReference type="Pfam" id="PF02518">
    <property type="entry name" value="HATPase_c"/>
    <property type="match status" value="1"/>
</dbReference>
<evidence type="ECO:0000256" key="4">
    <source>
        <dbReference type="ARBA" id="ARBA00022553"/>
    </source>
</evidence>
<keyword evidence="8" id="KW-1133">Transmembrane helix</keyword>
<evidence type="ECO:0000256" key="2">
    <source>
        <dbReference type="ARBA" id="ARBA00004370"/>
    </source>
</evidence>
<keyword evidence="4" id="KW-0597">Phosphoprotein</keyword>
<dbReference type="PROSITE" id="PS50109">
    <property type="entry name" value="HIS_KIN"/>
    <property type="match status" value="1"/>
</dbReference>
<name>A0ABU3KIP4_9BURK</name>
<dbReference type="Pfam" id="PF08521">
    <property type="entry name" value="2CSK_N"/>
    <property type="match status" value="1"/>
</dbReference>
<accession>A0ABU3KIP4</accession>
<dbReference type="GO" id="GO:0016301">
    <property type="term" value="F:kinase activity"/>
    <property type="evidence" value="ECO:0007669"/>
    <property type="project" value="UniProtKB-KW"/>
</dbReference>
<keyword evidence="10" id="KW-0472">Membrane</keyword>
<evidence type="ECO:0000259" key="12">
    <source>
        <dbReference type="PROSITE" id="PS50885"/>
    </source>
</evidence>
<dbReference type="SUPFAM" id="SSF47384">
    <property type="entry name" value="Homodimeric domain of signal transducing histidine kinase"/>
    <property type="match status" value="1"/>
</dbReference>
<dbReference type="InterPro" id="IPR003594">
    <property type="entry name" value="HATPase_dom"/>
</dbReference>
<evidence type="ECO:0000256" key="3">
    <source>
        <dbReference type="ARBA" id="ARBA00012438"/>
    </source>
</evidence>
<feature type="domain" description="Histidine kinase" evidence="11">
    <location>
        <begin position="258"/>
        <end position="469"/>
    </location>
</feature>
<evidence type="ECO:0000313" key="13">
    <source>
        <dbReference type="EMBL" id="MDT7517535.1"/>
    </source>
</evidence>
<evidence type="ECO:0000256" key="6">
    <source>
        <dbReference type="ARBA" id="ARBA00022692"/>
    </source>
</evidence>
<keyword evidence="5" id="KW-0808">Transferase</keyword>
<evidence type="ECO:0000313" key="14">
    <source>
        <dbReference type="Proteomes" id="UP001321700"/>
    </source>
</evidence>
<dbReference type="SUPFAM" id="SSF55874">
    <property type="entry name" value="ATPase domain of HSP90 chaperone/DNA topoisomerase II/histidine kinase"/>
    <property type="match status" value="1"/>
</dbReference>
<organism evidence="13 14">
    <name type="scientific">Rhodoferax potami</name>
    <dbReference type="NCBI Taxonomy" id="3068338"/>
    <lineage>
        <taxon>Bacteria</taxon>
        <taxon>Pseudomonadati</taxon>
        <taxon>Pseudomonadota</taxon>
        <taxon>Betaproteobacteria</taxon>
        <taxon>Burkholderiales</taxon>
        <taxon>Comamonadaceae</taxon>
        <taxon>Rhodoferax</taxon>
    </lineage>
</organism>
<dbReference type="EC" id="2.7.13.3" evidence="3"/>
<evidence type="ECO:0000256" key="1">
    <source>
        <dbReference type="ARBA" id="ARBA00000085"/>
    </source>
</evidence>
<dbReference type="SMART" id="SM00388">
    <property type="entry name" value="HisKA"/>
    <property type="match status" value="1"/>
</dbReference>
<keyword evidence="9" id="KW-0902">Two-component regulatory system</keyword>
<protein>
    <recommendedName>
        <fullName evidence="3">histidine kinase</fullName>
        <ecNumber evidence="3">2.7.13.3</ecNumber>
    </recommendedName>
</protein>
<dbReference type="Pfam" id="PF00512">
    <property type="entry name" value="HisKA"/>
    <property type="match status" value="1"/>
</dbReference>
<comment type="caution">
    <text evidence="13">The sequence shown here is derived from an EMBL/GenBank/DDBJ whole genome shotgun (WGS) entry which is preliminary data.</text>
</comment>
<dbReference type="InterPro" id="IPR003661">
    <property type="entry name" value="HisK_dim/P_dom"/>
</dbReference>
<gene>
    <name evidence="13" type="ORF">RAE19_02065</name>
</gene>
<dbReference type="PANTHER" id="PTHR45436:SF1">
    <property type="entry name" value="SENSOR PROTEIN QSEC"/>
    <property type="match status" value="1"/>
</dbReference>
<feature type="domain" description="HAMP" evidence="12">
    <location>
        <begin position="198"/>
        <end position="250"/>
    </location>
</feature>
<dbReference type="CDD" id="cd00082">
    <property type="entry name" value="HisKA"/>
    <property type="match status" value="1"/>
</dbReference>
<comment type="subcellular location">
    <subcellularLocation>
        <location evidence="2">Membrane</location>
    </subcellularLocation>
</comment>
<dbReference type="InterPro" id="IPR013727">
    <property type="entry name" value="2CSK_N"/>
</dbReference>
<keyword evidence="14" id="KW-1185">Reference proteome</keyword>
<dbReference type="Proteomes" id="UP001321700">
    <property type="component" value="Unassembled WGS sequence"/>
</dbReference>
<keyword evidence="6" id="KW-0812">Transmembrane</keyword>
<evidence type="ECO:0000256" key="8">
    <source>
        <dbReference type="ARBA" id="ARBA00022989"/>
    </source>
</evidence>
<dbReference type="Gene3D" id="3.30.565.10">
    <property type="entry name" value="Histidine kinase-like ATPase, C-terminal domain"/>
    <property type="match status" value="1"/>
</dbReference>
<proteinExistence type="predicted"/>
<keyword evidence="7 13" id="KW-0418">Kinase</keyword>